<protein>
    <submittedName>
        <fullName evidence="5">Putative transcriptional regulator, GntR family protein</fullName>
    </submittedName>
</protein>
<name>A0A6F8Y0D2_9ACTN</name>
<keyword evidence="6" id="KW-1185">Reference proteome</keyword>
<dbReference type="PROSITE" id="PS50949">
    <property type="entry name" value="HTH_GNTR"/>
    <property type="match status" value="1"/>
</dbReference>
<dbReference type="SMART" id="SM00345">
    <property type="entry name" value="HTH_GNTR"/>
    <property type="match status" value="1"/>
</dbReference>
<dbReference type="SUPFAM" id="SSF46785">
    <property type="entry name" value="Winged helix' DNA-binding domain"/>
    <property type="match status" value="1"/>
</dbReference>
<dbReference type="InterPro" id="IPR000524">
    <property type="entry name" value="Tscrpt_reg_HTH_GntR"/>
</dbReference>
<dbReference type="Proteomes" id="UP000502508">
    <property type="component" value="Chromosome"/>
</dbReference>
<dbReference type="PRINTS" id="PR00035">
    <property type="entry name" value="HTHGNTR"/>
</dbReference>
<accession>A0A6F8Y0D2</accession>
<reference evidence="5 6" key="1">
    <citation type="submission" date="2020-03" db="EMBL/GenBank/DDBJ databases">
        <title>Whole genome shotgun sequence of Phytohabitans flavus NBRC 107702.</title>
        <authorList>
            <person name="Komaki H."/>
            <person name="Tamura T."/>
        </authorList>
    </citation>
    <scope>NUCLEOTIDE SEQUENCE [LARGE SCALE GENOMIC DNA]</scope>
    <source>
        <strain evidence="5 6">NBRC 107702</strain>
    </source>
</reference>
<dbReference type="GO" id="GO:0003677">
    <property type="term" value="F:DNA binding"/>
    <property type="evidence" value="ECO:0007669"/>
    <property type="project" value="UniProtKB-KW"/>
</dbReference>
<sequence length="243" mass="26362">MTETSPITGLGANIQRQSTTDQAADAVRQAILSGRLLPGTPLREAALAAELAVSRSTVREAARVLASEGLVRYQMNRGIVVTESTAEDVADIYAARAALELAGVDALTEHRDPAVYADLADLVEQIEHAFHRGDTAAVLDGDRLFHATLVAATGSPRLRRFYLQLQQEQRLALALAERSRRELGRTADDHRQLLDALHRSPAQARAELTAHLHAGAAELQQLLDLLAQRKQLAHRAEGETTHG</sequence>
<dbReference type="PANTHER" id="PTHR43537:SF24">
    <property type="entry name" value="GLUCONATE OPERON TRANSCRIPTIONAL REPRESSOR"/>
    <property type="match status" value="1"/>
</dbReference>
<dbReference type="AlphaFoldDB" id="A0A6F8Y0D2"/>
<dbReference type="KEGG" id="pfla:Pflav_058380"/>
<evidence type="ECO:0000313" key="6">
    <source>
        <dbReference type="Proteomes" id="UP000502508"/>
    </source>
</evidence>
<evidence type="ECO:0000256" key="2">
    <source>
        <dbReference type="ARBA" id="ARBA00023125"/>
    </source>
</evidence>
<dbReference type="SUPFAM" id="SSF48008">
    <property type="entry name" value="GntR ligand-binding domain-like"/>
    <property type="match status" value="1"/>
</dbReference>
<dbReference type="GO" id="GO:0003700">
    <property type="term" value="F:DNA-binding transcription factor activity"/>
    <property type="evidence" value="ECO:0007669"/>
    <property type="project" value="InterPro"/>
</dbReference>
<dbReference type="Gene3D" id="1.10.10.10">
    <property type="entry name" value="Winged helix-like DNA-binding domain superfamily/Winged helix DNA-binding domain"/>
    <property type="match status" value="1"/>
</dbReference>
<dbReference type="InterPro" id="IPR008920">
    <property type="entry name" value="TF_FadR/GntR_C"/>
</dbReference>
<keyword evidence="1" id="KW-0805">Transcription regulation</keyword>
<dbReference type="EMBL" id="AP022870">
    <property type="protein sequence ID" value="BCB79428.1"/>
    <property type="molecule type" value="Genomic_DNA"/>
</dbReference>
<dbReference type="Pfam" id="PF07729">
    <property type="entry name" value="FCD"/>
    <property type="match status" value="1"/>
</dbReference>
<keyword evidence="2" id="KW-0238">DNA-binding</keyword>
<organism evidence="5 6">
    <name type="scientific">Phytohabitans flavus</name>
    <dbReference type="NCBI Taxonomy" id="1076124"/>
    <lineage>
        <taxon>Bacteria</taxon>
        <taxon>Bacillati</taxon>
        <taxon>Actinomycetota</taxon>
        <taxon>Actinomycetes</taxon>
        <taxon>Micromonosporales</taxon>
        <taxon>Micromonosporaceae</taxon>
    </lineage>
</organism>
<proteinExistence type="predicted"/>
<feature type="domain" description="HTH gntR-type" evidence="4">
    <location>
        <begin position="17"/>
        <end position="84"/>
    </location>
</feature>
<evidence type="ECO:0000313" key="5">
    <source>
        <dbReference type="EMBL" id="BCB79428.1"/>
    </source>
</evidence>
<dbReference type="Gene3D" id="1.20.120.530">
    <property type="entry name" value="GntR ligand-binding domain-like"/>
    <property type="match status" value="1"/>
</dbReference>
<dbReference type="RefSeq" id="WP_173039373.1">
    <property type="nucleotide sequence ID" value="NZ_AP022870.1"/>
</dbReference>
<evidence type="ECO:0000256" key="1">
    <source>
        <dbReference type="ARBA" id="ARBA00023015"/>
    </source>
</evidence>
<evidence type="ECO:0000259" key="4">
    <source>
        <dbReference type="PROSITE" id="PS50949"/>
    </source>
</evidence>
<reference evidence="5 6" key="2">
    <citation type="submission" date="2020-03" db="EMBL/GenBank/DDBJ databases">
        <authorList>
            <person name="Ichikawa N."/>
            <person name="Kimura A."/>
            <person name="Kitahashi Y."/>
            <person name="Uohara A."/>
        </authorList>
    </citation>
    <scope>NUCLEOTIDE SEQUENCE [LARGE SCALE GENOMIC DNA]</scope>
    <source>
        <strain evidence="5 6">NBRC 107702</strain>
    </source>
</reference>
<dbReference type="Pfam" id="PF00392">
    <property type="entry name" value="GntR"/>
    <property type="match status" value="1"/>
</dbReference>
<dbReference type="SMART" id="SM00895">
    <property type="entry name" value="FCD"/>
    <property type="match status" value="1"/>
</dbReference>
<gene>
    <name evidence="5" type="ORF">Pflav_058380</name>
</gene>
<evidence type="ECO:0000256" key="3">
    <source>
        <dbReference type="ARBA" id="ARBA00023163"/>
    </source>
</evidence>
<keyword evidence="3" id="KW-0804">Transcription</keyword>
<dbReference type="InterPro" id="IPR036390">
    <property type="entry name" value="WH_DNA-bd_sf"/>
</dbReference>
<dbReference type="InterPro" id="IPR036388">
    <property type="entry name" value="WH-like_DNA-bd_sf"/>
</dbReference>
<dbReference type="InterPro" id="IPR011711">
    <property type="entry name" value="GntR_C"/>
</dbReference>
<dbReference type="PANTHER" id="PTHR43537">
    <property type="entry name" value="TRANSCRIPTIONAL REGULATOR, GNTR FAMILY"/>
    <property type="match status" value="1"/>
</dbReference>